<feature type="signal peptide" evidence="1">
    <location>
        <begin position="1"/>
        <end position="20"/>
    </location>
</feature>
<proteinExistence type="predicted"/>
<evidence type="ECO:0000259" key="2">
    <source>
        <dbReference type="SMART" id="SM00198"/>
    </source>
</evidence>
<dbReference type="PROSITE" id="PS01010">
    <property type="entry name" value="CRISP_2"/>
    <property type="match status" value="1"/>
</dbReference>
<accession>A0A9W2YP10</accession>
<dbReference type="Pfam" id="PF00188">
    <property type="entry name" value="CAP"/>
    <property type="match status" value="1"/>
</dbReference>
<sequence>MLFNILFLVCTGLAVSNAKTQPVKLTTADINAFLNAHNAARKAVGVPDLKWNSSLSVSAGSYGSQCEWGHSDGEYGENLYAGSPINKNHAALATSAVTSWVSEKAVQDPPAWKCFTTKPTCGHYSQVVWSRTTSVGCAIIHCPDLDNYVLCQYWPPGNYRGQKPY</sequence>
<dbReference type="OrthoDB" id="43654at2759"/>
<protein>
    <submittedName>
        <fullName evidence="4">Uncharacterized protein LOC106066706</fullName>
    </submittedName>
</protein>
<dbReference type="InterPro" id="IPR035940">
    <property type="entry name" value="CAP_sf"/>
</dbReference>
<dbReference type="InterPro" id="IPR014044">
    <property type="entry name" value="CAP_dom"/>
</dbReference>
<dbReference type="PROSITE" id="PS01009">
    <property type="entry name" value="CRISP_1"/>
    <property type="match status" value="1"/>
</dbReference>
<dbReference type="InterPro" id="IPR001283">
    <property type="entry name" value="CRISP-related"/>
</dbReference>
<dbReference type="GeneID" id="106066706"/>
<keyword evidence="3" id="KW-1185">Reference proteome</keyword>
<dbReference type="Gene3D" id="3.40.33.10">
    <property type="entry name" value="CAP"/>
    <property type="match status" value="1"/>
</dbReference>
<feature type="chain" id="PRO_5040995447" evidence="1">
    <location>
        <begin position="21"/>
        <end position="165"/>
    </location>
</feature>
<organism evidence="3 4">
    <name type="scientific">Biomphalaria glabrata</name>
    <name type="common">Bloodfluke planorb</name>
    <name type="synonym">Freshwater snail</name>
    <dbReference type="NCBI Taxonomy" id="6526"/>
    <lineage>
        <taxon>Eukaryota</taxon>
        <taxon>Metazoa</taxon>
        <taxon>Spiralia</taxon>
        <taxon>Lophotrochozoa</taxon>
        <taxon>Mollusca</taxon>
        <taxon>Gastropoda</taxon>
        <taxon>Heterobranchia</taxon>
        <taxon>Euthyneura</taxon>
        <taxon>Panpulmonata</taxon>
        <taxon>Hygrophila</taxon>
        <taxon>Lymnaeoidea</taxon>
        <taxon>Planorbidae</taxon>
        <taxon>Biomphalaria</taxon>
    </lineage>
</organism>
<keyword evidence="1" id="KW-0732">Signal</keyword>
<dbReference type="PANTHER" id="PTHR10334">
    <property type="entry name" value="CYSTEINE-RICH SECRETORY PROTEIN-RELATED"/>
    <property type="match status" value="1"/>
</dbReference>
<dbReference type="SMART" id="SM00198">
    <property type="entry name" value="SCP"/>
    <property type="match status" value="1"/>
</dbReference>
<dbReference type="PRINTS" id="PR00837">
    <property type="entry name" value="V5TPXLIKE"/>
</dbReference>
<dbReference type="RefSeq" id="XP_055864379.1">
    <property type="nucleotide sequence ID" value="XM_056008404.1"/>
</dbReference>
<dbReference type="FunFam" id="3.40.33.10:FF:000004">
    <property type="entry name" value="CAP, cysteine-rich secretory protein, antigen 5"/>
    <property type="match status" value="1"/>
</dbReference>
<gene>
    <name evidence="4" type="primary">LOC106066706</name>
</gene>
<dbReference type="AlphaFoldDB" id="A0A9W2YP10"/>
<evidence type="ECO:0000256" key="1">
    <source>
        <dbReference type="SAM" id="SignalP"/>
    </source>
</evidence>
<dbReference type="Proteomes" id="UP001165740">
    <property type="component" value="Chromosome 13"/>
</dbReference>
<dbReference type="InterPro" id="IPR018244">
    <property type="entry name" value="Allrgn_V5/Tpx1_CS"/>
</dbReference>
<evidence type="ECO:0000313" key="4">
    <source>
        <dbReference type="RefSeq" id="XP_055864379.1"/>
    </source>
</evidence>
<dbReference type="OMA" id="PHNIIRE"/>
<feature type="domain" description="SCP" evidence="2">
    <location>
        <begin position="28"/>
        <end position="161"/>
    </location>
</feature>
<dbReference type="GO" id="GO:0005576">
    <property type="term" value="C:extracellular region"/>
    <property type="evidence" value="ECO:0007669"/>
    <property type="project" value="InterPro"/>
</dbReference>
<evidence type="ECO:0000313" key="3">
    <source>
        <dbReference type="Proteomes" id="UP001165740"/>
    </source>
</evidence>
<reference evidence="4" key="1">
    <citation type="submission" date="2025-08" db="UniProtKB">
        <authorList>
            <consortium name="RefSeq"/>
        </authorList>
    </citation>
    <scope>IDENTIFICATION</scope>
</reference>
<name>A0A9W2YP10_BIOGL</name>
<dbReference type="SUPFAM" id="SSF55797">
    <property type="entry name" value="PR-1-like"/>
    <property type="match status" value="1"/>
</dbReference>